<evidence type="ECO:0000259" key="3">
    <source>
        <dbReference type="Pfam" id="PF13240"/>
    </source>
</evidence>
<feature type="region of interest" description="Disordered" evidence="1">
    <location>
        <begin position="211"/>
        <end position="252"/>
    </location>
</feature>
<dbReference type="InterPro" id="IPR026870">
    <property type="entry name" value="Zinc_ribbon_dom"/>
</dbReference>
<keyword evidence="5" id="KW-1185">Reference proteome</keyword>
<dbReference type="Proteomes" id="UP000295500">
    <property type="component" value="Unassembled WGS sequence"/>
</dbReference>
<reference evidence="4 5" key="1">
    <citation type="submission" date="2019-03" db="EMBL/GenBank/DDBJ databases">
        <title>Genomic Encyclopedia of Type Strains, Phase IV (KMG-IV): sequencing the most valuable type-strain genomes for metagenomic binning, comparative biology and taxonomic classification.</title>
        <authorList>
            <person name="Goeker M."/>
        </authorList>
    </citation>
    <scope>NUCLEOTIDE SEQUENCE [LARGE SCALE GENOMIC DNA]</scope>
    <source>
        <strain evidence="4 5">DSM 28287</strain>
    </source>
</reference>
<feature type="compositionally biased region" description="Acidic residues" evidence="1">
    <location>
        <begin position="143"/>
        <end position="152"/>
    </location>
</feature>
<evidence type="ECO:0000256" key="2">
    <source>
        <dbReference type="SAM" id="Phobius"/>
    </source>
</evidence>
<dbReference type="OrthoDB" id="1939007at2"/>
<name>A0A4R6Q5P8_9FIRM</name>
<keyword evidence="2" id="KW-0812">Transmembrane</keyword>
<feature type="compositionally biased region" description="Low complexity" evidence="1">
    <location>
        <begin position="123"/>
        <end position="135"/>
    </location>
</feature>
<feature type="transmembrane region" description="Helical" evidence="2">
    <location>
        <begin position="391"/>
        <end position="413"/>
    </location>
</feature>
<dbReference type="AlphaFoldDB" id="A0A4R6Q5P8"/>
<evidence type="ECO:0000313" key="5">
    <source>
        <dbReference type="Proteomes" id="UP000295500"/>
    </source>
</evidence>
<feature type="region of interest" description="Disordered" evidence="1">
    <location>
        <begin position="334"/>
        <end position="360"/>
    </location>
</feature>
<protein>
    <submittedName>
        <fullName evidence="4">Zinc ribbon protein</fullName>
    </submittedName>
</protein>
<feature type="compositionally biased region" description="Basic and acidic residues" evidence="1">
    <location>
        <begin position="102"/>
        <end position="122"/>
    </location>
</feature>
<keyword evidence="2" id="KW-1133">Transmembrane helix</keyword>
<evidence type="ECO:0000256" key="1">
    <source>
        <dbReference type="SAM" id="MobiDB-lite"/>
    </source>
</evidence>
<dbReference type="EMBL" id="SNXO01000017">
    <property type="protein sequence ID" value="TDP56311.1"/>
    <property type="molecule type" value="Genomic_DNA"/>
</dbReference>
<sequence length="438" mass="48112">MYCKKCGHQLNEEDRFCPNCGAKVEERVNMFAENDFVPPFRQTTHDAQNAGVQKDDEDKKPKRNFQFEEFNWDLDGYPSEQGIRKTDDIDFNWESVMDERKRKREEEGASAFFEKKDGEDKPVAAATPPAEEVSPFTGKASEEEPAAEEKSLEEEIFGDAGLNNGSFSNTRIVDDHVDLGKTTKIDKFYTYNKKNEEFQALLDQEYRRLKDHTEGEEEPDYGAAAEKIETESTETVGRPEPSVQETERPVQEAAVPEVEVVKATYKGGPEYIGVSVPETPANIIAYDQYTEAPADIQTPEIDTEGAMVEAVAIVGPETPETVVAGAENSAVIEKEETEKAETEEPAASAAAAGGSAGPAENKLTFGDVFADDEDETGKGEDGPKKHTFLKVLAVILSILVVILVVIICIKVLAPESAASIKIQDVYNNLFGSVGSLFG</sequence>
<feature type="domain" description="Zinc-ribbon" evidence="3">
    <location>
        <begin position="2"/>
        <end position="24"/>
    </location>
</feature>
<keyword evidence="2" id="KW-0472">Membrane</keyword>
<organism evidence="4 5">
    <name type="scientific">Aminicella lysinilytica</name>
    <dbReference type="NCBI Taxonomy" id="433323"/>
    <lineage>
        <taxon>Bacteria</taxon>
        <taxon>Bacillati</taxon>
        <taxon>Bacillota</taxon>
        <taxon>Clostridia</taxon>
        <taxon>Peptostreptococcales</taxon>
        <taxon>Anaerovoracaceae</taxon>
        <taxon>Aminicella</taxon>
    </lineage>
</organism>
<evidence type="ECO:0000313" key="4">
    <source>
        <dbReference type="EMBL" id="TDP56311.1"/>
    </source>
</evidence>
<dbReference type="RefSeq" id="WP_133528450.1">
    <property type="nucleotide sequence ID" value="NZ_SNXO01000017.1"/>
</dbReference>
<comment type="caution">
    <text evidence="4">The sequence shown here is derived from an EMBL/GenBank/DDBJ whole genome shotgun (WGS) entry which is preliminary data.</text>
</comment>
<dbReference type="Pfam" id="PF13240">
    <property type="entry name" value="Zn_Ribbon_1"/>
    <property type="match status" value="1"/>
</dbReference>
<feature type="region of interest" description="Disordered" evidence="1">
    <location>
        <begin position="102"/>
        <end position="152"/>
    </location>
</feature>
<proteinExistence type="predicted"/>
<gene>
    <name evidence="4" type="ORF">EV211_11725</name>
</gene>
<feature type="compositionally biased region" description="Low complexity" evidence="1">
    <location>
        <begin position="345"/>
        <end position="360"/>
    </location>
</feature>
<accession>A0A4R6Q5P8</accession>